<sequence length="129" mass="15152">MKEHKGDDTRNARINISYTGKKPKVNFSYPVKKKDSHTRGDLMAVVFGVWILINFPFLVYITFNPDNSFLSSDLGYNTSSDYNISNYSEFVEYYTQPTRIDYFYEVNNNPIKEVFSSLLDLRLLFILLY</sequence>
<gene>
    <name evidence="2" type="ORF">LCGC14_1900660</name>
</gene>
<keyword evidence="1" id="KW-1133">Transmembrane helix</keyword>
<feature type="non-terminal residue" evidence="2">
    <location>
        <position position="129"/>
    </location>
</feature>
<protein>
    <submittedName>
        <fullName evidence="2">Uncharacterized protein</fullName>
    </submittedName>
</protein>
<proteinExistence type="predicted"/>
<accession>A0A0F9IAM4</accession>
<feature type="transmembrane region" description="Helical" evidence="1">
    <location>
        <begin position="42"/>
        <end position="63"/>
    </location>
</feature>
<dbReference type="EMBL" id="LAZR01019900">
    <property type="protein sequence ID" value="KKL90845.1"/>
    <property type="molecule type" value="Genomic_DNA"/>
</dbReference>
<evidence type="ECO:0000313" key="2">
    <source>
        <dbReference type="EMBL" id="KKL90845.1"/>
    </source>
</evidence>
<evidence type="ECO:0000256" key="1">
    <source>
        <dbReference type="SAM" id="Phobius"/>
    </source>
</evidence>
<name>A0A0F9IAM4_9ZZZZ</name>
<comment type="caution">
    <text evidence="2">The sequence shown here is derived from an EMBL/GenBank/DDBJ whole genome shotgun (WGS) entry which is preliminary data.</text>
</comment>
<reference evidence="2" key="1">
    <citation type="journal article" date="2015" name="Nature">
        <title>Complex archaea that bridge the gap between prokaryotes and eukaryotes.</title>
        <authorList>
            <person name="Spang A."/>
            <person name="Saw J.H."/>
            <person name="Jorgensen S.L."/>
            <person name="Zaremba-Niedzwiedzka K."/>
            <person name="Martijn J."/>
            <person name="Lind A.E."/>
            <person name="van Eijk R."/>
            <person name="Schleper C."/>
            <person name="Guy L."/>
            <person name="Ettema T.J."/>
        </authorList>
    </citation>
    <scope>NUCLEOTIDE SEQUENCE</scope>
</reference>
<keyword evidence="1" id="KW-0812">Transmembrane</keyword>
<keyword evidence="1" id="KW-0472">Membrane</keyword>
<organism evidence="2">
    <name type="scientific">marine sediment metagenome</name>
    <dbReference type="NCBI Taxonomy" id="412755"/>
    <lineage>
        <taxon>unclassified sequences</taxon>
        <taxon>metagenomes</taxon>
        <taxon>ecological metagenomes</taxon>
    </lineage>
</organism>
<dbReference type="AlphaFoldDB" id="A0A0F9IAM4"/>